<organism evidence="1 2">
    <name type="scientific">Hymenobacter antarcticus</name>
    <dbReference type="NCBI Taxonomy" id="486270"/>
    <lineage>
        <taxon>Bacteria</taxon>
        <taxon>Pseudomonadati</taxon>
        <taxon>Bacteroidota</taxon>
        <taxon>Cytophagia</taxon>
        <taxon>Cytophagales</taxon>
        <taxon>Hymenobacteraceae</taxon>
        <taxon>Hymenobacter</taxon>
    </lineage>
</organism>
<keyword evidence="2" id="KW-1185">Reference proteome</keyword>
<dbReference type="RefSeq" id="WP_345121304.1">
    <property type="nucleotide sequence ID" value="NZ_BAABDI010000003.1"/>
</dbReference>
<dbReference type="EMBL" id="BAABDI010000003">
    <property type="protein sequence ID" value="GAA3963946.1"/>
    <property type="molecule type" value="Genomic_DNA"/>
</dbReference>
<comment type="caution">
    <text evidence="1">The sequence shown here is derived from an EMBL/GenBank/DDBJ whole genome shotgun (WGS) entry which is preliminary data.</text>
</comment>
<evidence type="ECO:0000313" key="1">
    <source>
        <dbReference type="EMBL" id="GAA3963946.1"/>
    </source>
</evidence>
<evidence type="ECO:0000313" key="2">
    <source>
        <dbReference type="Proteomes" id="UP001501556"/>
    </source>
</evidence>
<proteinExistence type="predicted"/>
<protein>
    <recommendedName>
        <fullName evidence="3">DUF3108 domain-containing protein</fullName>
    </recommendedName>
</protein>
<dbReference type="InterPro" id="IPR045767">
    <property type="entry name" value="DUF6134"/>
</dbReference>
<dbReference type="Pfam" id="PF19630">
    <property type="entry name" value="DUF6134"/>
    <property type="match status" value="1"/>
</dbReference>
<name>A0ABP7PDV0_9BACT</name>
<gene>
    <name evidence="1" type="ORF">GCM10022407_08270</name>
</gene>
<evidence type="ECO:0008006" key="3">
    <source>
        <dbReference type="Google" id="ProtNLM"/>
    </source>
</evidence>
<sequence length="226" mass="25864">MKDAGQSFIREPAARLLTGLRQWWLRLGLGLSVVALPALGQAPKPAPVETRRYAIEVAGLRVGTMTATRQPQAGTEVVYTLVSDVKVDFLFYHLKIYYQVMNRFRGGQLQLSKVEAHTNQGNFSSRAEWKDNHYDIVADQYKHHYRATETQPITYAVTNLFFGEPAGQVRAYAEYFGDYFEVGREAAARYHARRDGREDEYQYTNGQLVTIIKKNPLKNFIIRQVP</sequence>
<dbReference type="Proteomes" id="UP001501556">
    <property type="component" value="Unassembled WGS sequence"/>
</dbReference>
<accession>A0ABP7PDV0</accession>
<reference evidence="2" key="1">
    <citation type="journal article" date="2019" name="Int. J. Syst. Evol. Microbiol.">
        <title>The Global Catalogue of Microorganisms (GCM) 10K type strain sequencing project: providing services to taxonomists for standard genome sequencing and annotation.</title>
        <authorList>
            <consortium name="The Broad Institute Genomics Platform"/>
            <consortium name="The Broad Institute Genome Sequencing Center for Infectious Disease"/>
            <person name="Wu L."/>
            <person name="Ma J."/>
        </authorList>
    </citation>
    <scope>NUCLEOTIDE SEQUENCE [LARGE SCALE GENOMIC DNA]</scope>
    <source>
        <strain evidence="2">JCM 17217</strain>
    </source>
</reference>